<protein>
    <submittedName>
        <fullName evidence="6">Formate/nitrite family of transporters</fullName>
    </submittedName>
</protein>
<sequence length="256" mass="27235">MPETSRLTANEIFEQVESNAHDEVRRTPHALAFSGLAGGITMGLTGLAVATAKAALPEHAGSFIPYLFYPLGFIAVIIGRAQLFTENTLYPVALILSERKHVADTLRLWAIVFVSNVLGACAFSALAVKTSSLKPDIAEYLVKLGQEALLGSSAHIFWSGVIGGWMIALVAWMVSASSWTIGQIAVIWLLTFIVGLGHFSHCIATSGEILAAVFSGVVPLEAYVKWLLFATAGNITGGIFIVTLLNFGQVKAGETT</sequence>
<dbReference type="HOGENOM" id="CLU_061519_1_0_0"/>
<dbReference type="EnsemblBacteria" id="ABF39732">
    <property type="protein sequence ID" value="ABF39732"/>
    <property type="gene ID" value="Acid345_0727"/>
</dbReference>
<evidence type="ECO:0000256" key="5">
    <source>
        <dbReference type="SAM" id="Phobius"/>
    </source>
</evidence>
<feature type="transmembrane region" description="Helical" evidence="5">
    <location>
        <begin position="186"/>
        <end position="214"/>
    </location>
</feature>
<evidence type="ECO:0000256" key="3">
    <source>
        <dbReference type="ARBA" id="ARBA00022989"/>
    </source>
</evidence>
<dbReference type="PANTHER" id="PTHR30520">
    <property type="entry name" value="FORMATE TRANSPORTER-RELATED"/>
    <property type="match status" value="1"/>
</dbReference>
<keyword evidence="3 5" id="KW-1133">Transmembrane helix</keyword>
<dbReference type="Gene3D" id="1.20.1080.10">
    <property type="entry name" value="Glycerol uptake facilitator protein"/>
    <property type="match status" value="1"/>
</dbReference>
<dbReference type="RefSeq" id="WP_011521534.1">
    <property type="nucleotide sequence ID" value="NC_008009.1"/>
</dbReference>
<feature type="transmembrane region" description="Helical" evidence="5">
    <location>
        <begin position="148"/>
        <end position="174"/>
    </location>
</feature>
<gene>
    <name evidence="6" type="ordered locus">Acid345_0727</name>
</gene>
<dbReference type="KEGG" id="aba:Acid345_0727"/>
<dbReference type="Pfam" id="PF01226">
    <property type="entry name" value="Form_Nir_trans"/>
    <property type="match status" value="1"/>
</dbReference>
<feature type="transmembrane region" description="Helical" evidence="5">
    <location>
        <begin position="63"/>
        <end position="85"/>
    </location>
</feature>
<feature type="transmembrane region" description="Helical" evidence="5">
    <location>
        <begin position="106"/>
        <end position="128"/>
    </location>
</feature>
<dbReference type="eggNOG" id="COG2116">
    <property type="taxonomic scope" value="Bacteria"/>
</dbReference>
<keyword evidence="7" id="KW-1185">Reference proteome</keyword>
<dbReference type="EMBL" id="CP000360">
    <property type="protein sequence ID" value="ABF39732.1"/>
    <property type="molecule type" value="Genomic_DNA"/>
</dbReference>
<dbReference type="GO" id="GO:0015499">
    <property type="term" value="F:formate transmembrane transporter activity"/>
    <property type="evidence" value="ECO:0007669"/>
    <property type="project" value="TreeGrafter"/>
</dbReference>
<accession>Q1ITR8</accession>
<keyword evidence="2 5" id="KW-0812">Transmembrane</keyword>
<dbReference type="PANTHER" id="PTHR30520:SF2">
    <property type="entry name" value="INNER MEMBRANE PROTEIN YFDC"/>
    <property type="match status" value="1"/>
</dbReference>
<dbReference type="InterPro" id="IPR023271">
    <property type="entry name" value="Aquaporin-like"/>
</dbReference>
<reference evidence="6 7" key="1">
    <citation type="journal article" date="2009" name="Appl. Environ. Microbiol.">
        <title>Three genomes from the phylum Acidobacteria provide insight into the lifestyles of these microorganisms in soils.</title>
        <authorList>
            <person name="Ward N.L."/>
            <person name="Challacombe J.F."/>
            <person name="Janssen P.H."/>
            <person name="Henrissat B."/>
            <person name="Coutinho P.M."/>
            <person name="Wu M."/>
            <person name="Xie G."/>
            <person name="Haft D.H."/>
            <person name="Sait M."/>
            <person name="Badger J."/>
            <person name="Barabote R.D."/>
            <person name="Bradley B."/>
            <person name="Brettin T.S."/>
            <person name="Brinkac L.M."/>
            <person name="Bruce D."/>
            <person name="Creasy T."/>
            <person name="Daugherty S.C."/>
            <person name="Davidsen T.M."/>
            <person name="DeBoy R.T."/>
            <person name="Detter J.C."/>
            <person name="Dodson R.J."/>
            <person name="Durkin A.S."/>
            <person name="Ganapathy A."/>
            <person name="Gwinn-Giglio M."/>
            <person name="Han C.S."/>
            <person name="Khouri H."/>
            <person name="Kiss H."/>
            <person name="Kothari S.P."/>
            <person name="Madupu R."/>
            <person name="Nelson K.E."/>
            <person name="Nelson W.C."/>
            <person name="Paulsen I."/>
            <person name="Penn K."/>
            <person name="Ren Q."/>
            <person name="Rosovitz M.J."/>
            <person name="Selengut J.D."/>
            <person name="Shrivastava S."/>
            <person name="Sullivan S.A."/>
            <person name="Tapia R."/>
            <person name="Thompson L.S."/>
            <person name="Watkins K.L."/>
            <person name="Yang Q."/>
            <person name="Yu C."/>
            <person name="Zafar N."/>
            <person name="Zhou L."/>
            <person name="Kuske C.R."/>
        </authorList>
    </citation>
    <scope>NUCLEOTIDE SEQUENCE [LARGE SCALE GENOMIC DNA]</scope>
    <source>
        <strain evidence="6 7">Ellin345</strain>
    </source>
</reference>
<keyword evidence="4 5" id="KW-0472">Membrane</keyword>
<evidence type="ECO:0000256" key="4">
    <source>
        <dbReference type="ARBA" id="ARBA00023136"/>
    </source>
</evidence>
<comment type="subcellular location">
    <subcellularLocation>
        <location evidence="1">Membrane</location>
        <topology evidence="1">Multi-pass membrane protein</topology>
    </subcellularLocation>
</comment>
<organism evidence="6 7">
    <name type="scientific">Koribacter versatilis (strain Ellin345)</name>
    <dbReference type="NCBI Taxonomy" id="204669"/>
    <lineage>
        <taxon>Bacteria</taxon>
        <taxon>Pseudomonadati</taxon>
        <taxon>Acidobacteriota</taxon>
        <taxon>Terriglobia</taxon>
        <taxon>Terriglobales</taxon>
        <taxon>Candidatus Korobacteraceae</taxon>
        <taxon>Candidatus Korobacter</taxon>
    </lineage>
</organism>
<dbReference type="STRING" id="204669.Acid345_0727"/>
<evidence type="ECO:0000256" key="2">
    <source>
        <dbReference type="ARBA" id="ARBA00022692"/>
    </source>
</evidence>
<feature type="transmembrane region" description="Helical" evidence="5">
    <location>
        <begin position="226"/>
        <end position="247"/>
    </location>
</feature>
<dbReference type="InterPro" id="IPR000292">
    <property type="entry name" value="For/NO2_transpt"/>
</dbReference>
<dbReference type="GO" id="GO:0005886">
    <property type="term" value="C:plasma membrane"/>
    <property type="evidence" value="ECO:0007669"/>
    <property type="project" value="TreeGrafter"/>
</dbReference>
<dbReference type="Proteomes" id="UP000002432">
    <property type="component" value="Chromosome"/>
</dbReference>
<name>Q1ITR8_KORVE</name>
<feature type="transmembrane region" description="Helical" evidence="5">
    <location>
        <begin position="30"/>
        <end position="51"/>
    </location>
</feature>
<proteinExistence type="predicted"/>
<evidence type="ECO:0000313" key="6">
    <source>
        <dbReference type="EMBL" id="ABF39732.1"/>
    </source>
</evidence>
<dbReference type="AlphaFoldDB" id="Q1ITR8"/>
<evidence type="ECO:0000256" key="1">
    <source>
        <dbReference type="ARBA" id="ARBA00004141"/>
    </source>
</evidence>
<evidence type="ECO:0000313" key="7">
    <source>
        <dbReference type="Proteomes" id="UP000002432"/>
    </source>
</evidence>